<evidence type="ECO:0000313" key="2">
    <source>
        <dbReference type="EMBL" id="OBZ90651.1"/>
    </source>
</evidence>
<keyword evidence="3" id="KW-1185">Reference proteome</keyword>
<dbReference type="EMBL" id="LUGH01000039">
    <property type="protein sequence ID" value="OBZ90651.1"/>
    <property type="molecule type" value="Genomic_DNA"/>
</dbReference>
<feature type="region of interest" description="Disordered" evidence="1">
    <location>
        <begin position="240"/>
        <end position="272"/>
    </location>
</feature>
<dbReference type="Proteomes" id="UP000093000">
    <property type="component" value="Unassembled WGS sequence"/>
</dbReference>
<accession>A0A1C7NNG2</accession>
<proteinExistence type="predicted"/>
<dbReference type="AlphaFoldDB" id="A0A1C7NNG2"/>
<organism evidence="2 3">
    <name type="scientific">Choanephora cucurbitarum</name>
    <dbReference type="NCBI Taxonomy" id="101091"/>
    <lineage>
        <taxon>Eukaryota</taxon>
        <taxon>Fungi</taxon>
        <taxon>Fungi incertae sedis</taxon>
        <taxon>Mucoromycota</taxon>
        <taxon>Mucoromycotina</taxon>
        <taxon>Mucoromycetes</taxon>
        <taxon>Mucorales</taxon>
        <taxon>Mucorineae</taxon>
        <taxon>Choanephoraceae</taxon>
        <taxon>Choanephoroideae</taxon>
        <taxon>Choanephora</taxon>
    </lineage>
</organism>
<evidence type="ECO:0000256" key="1">
    <source>
        <dbReference type="SAM" id="MobiDB-lite"/>
    </source>
</evidence>
<feature type="compositionally biased region" description="Polar residues" evidence="1">
    <location>
        <begin position="242"/>
        <end position="259"/>
    </location>
</feature>
<name>A0A1C7NNG2_9FUNG</name>
<protein>
    <submittedName>
        <fullName evidence="2">Uncharacterized protein</fullName>
    </submittedName>
</protein>
<gene>
    <name evidence="2" type="ORF">A0J61_01300</name>
</gene>
<reference evidence="2 3" key="1">
    <citation type="submission" date="2016-03" db="EMBL/GenBank/DDBJ databases">
        <title>Choanephora cucurbitarum.</title>
        <authorList>
            <person name="Min B."/>
            <person name="Park H."/>
            <person name="Park J.-H."/>
            <person name="Shin H.-D."/>
            <person name="Choi I.-G."/>
        </authorList>
    </citation>
    <scope>NUCLEOTIDE SEQUENCE [LARGE SCALE GENOMIC DNA]</scope>
    <source>
        <strain evidence="2 3">KUS-F28377</strain>
    </source>
</reference>
<dbReference type="OrthoDB" id="10406509at2759"/>
<evidence type="ECO:0000313" key="3">
    <source>
        <dbReference type="Proteomes" id="UP000093000"/>
    </source>
</evidence>
<comment type="caution">
    <text evidence="2">The sequence shown here is derived from an EMBL/GenBank/DDBJ whole genome shotgun (WGS) entry which is preliminary data.</text>
</comment>
<dbReference type="InParanoid" id="A0A1C7NNG2"/>
<sequence length="272" mass="30196">MTTSEWDSSYWIDQLVTLADQKSIEKIYYNKNSDVLVDVDETHSNIPQPSHTTTINSSQDPFSLDNWSATSAITSPTIPFPHLAETENKAVDTSGVTIRFSELMNNAPSESPKTLRINCSLTDLITGTGDIQKAIEDIKKGNKVDEKRETISFASLVKEEEELQKQRDSGLNVTAAEFSVKPKKELPKKTGAGLRVTAKEFSITPPQAKQTAPKFNVGAKEFTSIKNEEWKARVNAEEFMFQPNTSDGQKQGSKGTDVNGTVFYPYVPPKQK</sequence>